<evidence type="ECO:0000313" key="2">
    <source>
        <dbReference type="EMBL" id="QYZ71217.1"/>
    </source>
</evidence>
<dbReference type="AlphaFoldDB" id="A0A8G1ED70"/>
<keyword evidence="1" id="KW-0812">Transmembrane</keyword>
<dbReference type="EMBL" id="CP069370">
    <property type="protein sequence ID" value="QYZ71217.1"/>
    <property type="molecule type" value="Genomic_DNA"/>
</dbReference>
<keyword evidence="1" id="KW-1133">Transmembrane helix</keyword>
<evidence type="ECO:0000256" key="1">
    <source>
        <dbReference type="SAM" id="Phobius"/>
    </source>
</evidence>
<organism evidence="2 3">
    <name type="scientific">Neotabrizicola shimadae</name>
    <dbReference type="NCBI Taxonomy" id="2807096"/>
    <lineage>
        <taxon>Bacteria</taxon>
        <taxon>Pseudomonadati</taxon>
        <taxon>Pseudomonadota</taxon>
        <taxon>Alphaproteobacteria</taxon>
        <taxon>Rhodobacterales</taxon>
        <taxon>Paracoccaceae</taxon>
        <taxon>Neotabrizicola</taxon>
    </lineage>
</organism>
<name>A0A8G1ED70_9RHOB</name>
<feature type="transmembrane region" description="Helical" evidence="1">
    <location>
        <begin position="6"/>
        <end position="27"/>
    </location>
</feature>
<protein>
    <submittedName>
        <fullName evidence="2">Uncharacterized protein</fullName>
    </submittedName>
</protein>
<keyword evidence="3" id="KW-1185">Reference proteome</keyword>
<accession>A0A8G1ED70</accession>
<reference evidence="2" key="1">
    <citation type="submission" date="2021-02" db="EMBL/GenBank/DDBJ databases">
        <title>Rhodobacter shimadae sp. nov., an aerobic anoxygenic phototrophic bacterium isolated from a hot spring.</title>
        <authorList>
            <person name="Muramatsu S."/>
            <person name="Haruta S."/>
            <person name="Hirose S."/>
            <person name="Hanada S."/>
        </authorList>
    </citation>
    <scope>NUCLEOTIDE SEQUENCE</scope>
    <source>
        <strain evidence="2">N10</strain>
    </source>
</reference>
<keyword evidence="1" id="KW-0472">Membrane</keyword>
<dbReference type="Proteomes" id="UP000826300">
    <property type="component" value="Chromosome"/>
</dbReference>
<evidence type="ECO:0000313" key="3">
    <source>
        <dbReference type="Proteomes" id="UP000826300"/>
    </source>
</evidence>
<dbReference type="RefSeq" id="WP_220663623.1">
    <property type="nucleotide sequence ID" value="NZ_CP069370.1"/>
</dbReference>
<dbReference type="KEGG" id="nsm:JO391_06850"/>
<gene>
    <name evidence="2" type="ORF">JO391_06850</name>
</gene>
<proteinExistence type="predicted"/>
<sequence length="62" mass="6496">MLTDLAIWQVVAGLAGSAAITAGAYIFQRLVAQLDQTADKLGEISTVTAAHAARLDALERVK</sequence>